<dbReference type="CDD" id="cd02857">
    <property type="entry name" value="E_set_CDase_PDE_N"/>
    <property type="match status" value="1"/>
</dbReference>
<dbReference type="Pfam" id="PF00128">
    <property type="entry name" value="Alpha-amylase"/>
    <property type="match status" value="1"/>
</dbReference>
<feature type="domain" description="Glycosyl hydrolase family 13 catalytic" evidence="4">
    <location>
        <begin position="129"/>
        <end position="535"/>
    </location>
</feature>
<evidence type="ECO:0000256" key="2">
    <source>
        <dbReference type="ARBA" id="ARBA00023295"/>
    </source>
</evidence>
<feature type="compositionally biased region" description="Basic and acidic residues" evidence="3">
    <location>
        <begin position="651"/>
        <end position="667"/>
    </location>
</feature>
<dbReference type="InterPro" id="IPR006047">
    <property type="entry name" value="GH13_cat_dom"/>
</dbReference>
<dbReference type="GO" id="GO:0005975">
    <property type="term" value="P:carbohydrate metabolic process"/>
    <property type="evidence" value="ECO:0007669"/>
    <property type="project" value="InterPro"/>
</dbReference>
<reference evidence="5 6" key="1">
    <citation type="submission" date="2019-06" db="EMBL/GenBank/DDBJ databases">
        <title>Sequencing the genomes of 1000 actinobacteria strains.</title>
        <authorList>
            <person name="Klenk H.-P."/>
        </authorList>
    </citation>
    <scope>NUCLEOTIDE SEQUENCE [LARGE SCALE GENOMIC DNA]</scope>
    <source>
        <strain evidence="5 6">DSM 12335</strain>
    </source>
</reference>
<dbReference type="PANTHER" id="PTHR10357">
    <property type="entry name" value="ALPHA-AMYLASE FAMILY MEMBER"/>
    <property type="match status" value="1"/>
</dbReference>
<evidence type="ECO:0000313" key="6">
    <source>
        <dbReference type="Proteomes" id="UP000319516"/>
    </source>
</evidence>
<keyword evidence="1" id="KW-0378">Hydrolase</keyword>
<dbReference type="Gene3D" id="3.20.20.80">
    <property type="entry name" value="Glycosidases"/>
    <property type="match status" value="1"/>
</dbReference>
<organism evidence="5 6">
    <name type="scientific">Ornithinicoccus hortensis</name>
    <dbReference type="NCBI Taxonomy" id="82346"/>
    <lineage>
        <taxon>Bacteria</taxon>
        <taxon>Bacillati</taxon>
        <taxon>Actinomycetota</taxon>
        <taxon>Actinomycetes</taxon>
        <taxon>Micrococcales</taxon>
        <taxon>Intrasporangiaceae</taxon>
        <taxon>Ornithinicoccus</taxon>
    </lineage>
</organism>
<dbReference type="AlphaFoldDB" id="A0A542YP80"/>
<evidence type="ECO:0000256" key="1">
    <source>
        <dbReference type="ARBA" id="ARBA00022801"/>
    </source>
</evidence>
<dbReference type="CDD" id="cd11338">
    <property type="entry name" value="AmyAc_CMD"/>
    <property type="match status" value="1"/>
</dbReference>
<dbReference type="RefSeq" id="WP_141784067.1">
    <property type="nucleotide sequence ID" value="NZ_BAAAIK010000004.1"/>
</dbReference>
<evidence type="ECO:0000259" key="4">
    <source>
        <dbReference type="SMART" id="SM00642"/>
    </source>
</evidence>
<proteinExistence type="predicted"/>
<keyword evidence="6" id="KW-1185">Reference proteome</keyword>
<keyword evidence="2" id="KW-0326">Glycosidase</keyword>
<gene>
    <name evidence="5" type="ORF">FB467_0952</name>
</gene>
<accession>A0A542YP80</accession>
<dbReference type="OrthoDB" id="9043248at2"/>
<dbReference type="InterPro" id="IPR004185">
    <property type="entry name" value="Glyco_hydro_13_lg-like_dom"/>
</dbReference>
<evidence type="ECO:0000313" key="5">
    <source>
        <dbReference type="EMBL" id="TQL49857.1"/>
    </source>
</evidence>
<dbReference type="EMBL" id="VFOP01000001">
    <property type="protein sequence ID" value="TQL49857.1"/>
    <property type="molecule type" value="Genomic_DNA"/>
</dbReference>
<name>A0A542YP80_9MICO</name>
<comment type="caution">
    <text evidence="5">The sequence shown here is derived from an EMBL/GenBank/DDBJ whole genome shotgun (WGS) entry which is preliminary data.</text>
</comment>
<dbReference type="InterPro" id="IPR017853">
    <property type="entry name" value="GH"/>
</dbReference>
<dbReference type="PANTHER" id="PTHR10357:SF210">
    <property type="entry name" value="MALTODEXTRIN GLUCOSIDASE"/>
    <property type="match status" value="1"/>
</dbReference>
<feature type="region of interest" description="Disordered" evidence="3">
    <location>
        <begin position="627"/>
        <end position="667"/>
    </location>
</feature>
<dbReference type="SMART" id="SM00642">
    <property type="entry name" value="Aamy"/>
    <property type="match status" value="1"/>
</dbReference>
<dbReference type="Gene3D" id="2.60.40.10">
    <property type="entry name" value="Immunoglobulins"/>
    <property type="match status" value="1"/>
</dbReference>
<dbReference type="Proteomes" id="UP000319516">
    <property type="component" value="Unassembled WGS sequence"/>
</dbReference>
<dbReference type="InterPro" id="IPR013783">
    <property type="entry name" value="Ig-like_fold"/>
</dbReference>
<sequence>MLDQPHHDGSPLYVSDRVPRPGGTVSVRIRIPRAAGTTGVHVRTAPDGEQAFTDARRVHRDAREEWWQAELTCHNPVTHYRFLLDGGSNGYAWVNGTGLHLRDVPDAADFRILTHPAPPEWAERAVVYQVFPDRFARDASVEPDGDPDGPLPDLPGWARAAAWGDPVDLGRDGATQVYGGTLDGVVGHLDHLVDLGVDVLYLTPFFPARSNHRYDASTFEDVDPLLGGTAALLRLQEAAHARGLRVLGDITTNHTGDQHEWFRTARAHPDGPYGSWYVRDPQARREWVTWFDVPSLPKLDYRNQALRAAMYAAPDSVVQRWLGPGAGLDGWRVDVANMTGRYKDVDLAQEVAREIREAVDAVGARTGTSPLLVAEHVHDHSADLAGDGWHGVMNYSGFTKPLWTWLRHEEFAPKFLGSPVRVPRLGGTAVAETIDEFGSLVPWCARATSFTLIGSHDTTRLNTLVGGDRAVAQVAAAMLFTLPGIPMVTYGDEIGMPGDFGEAGRRPMPWAARGTDPQQWDEELYAAYRTLIRARRDNPALYAGGLRWVHTGEDDLVFLREHPEQSVLVHLARAAHDPVRLPMELLPGVTDGACLAGPAPEFAGADLVLSAPGPVARLWAFRPDLPGWADPTDGTQGAHAQIAGADGIPEDGARAGEGHDIPEGRRA</sequence>
<evidence type="ECO:0000256" key="3">
    <source>
        <dbReference type="SAM" id="MobiDB-lite"/>
    </source>
</evidence>
<dbReference type="GO" id="GO:0004553">
    <property type="term" value="F:hydrolase activity, hydrolyzing O-glycosyl compounds"/>
    <property type="evidence" value="ECO:0007669"/>
    <property type="project" value="InterPro"/>
</dbReference>
<protein>
    <submittedName>
        <fullName evidence="5">Alpha-glucosidase</fullName>
    </submittedName>
</protein>
<dbReference type="SUPFAM" id="SSF51445">
    <property type="entry name" value="(Trans)glycosidases"/>
    <property type="match status" value="1"/>
</dbReference>